<evidence type="ECO:0000313" key="3">
    <source>
        <dbReference type="Proteomes" id="UP000256964"/>
    </source>
</evidence>
<reference evidence="2 3" key="1">
    <citation type="journal article" date="2018" name="Biotechnol. Biofuels">
        <title>Integrative visual omics of the white-rot fungus Polyporus brumalis exposes the biotechnological potential of its oxidative enzymes for delignifying raw plant biomass.</title>
        <authorList>
            <person name="Miyauchi S."/>
            <person name="Rancon A."/>
            <person name="Drula E."/>
            <person name="Hage H."/>
            <person name="Chaduli D."/>
            <person name="Favel A."/>
            <person name="Grisel S."/>
            <person name="Henrissat B."/>
            <person name="Herpoel-Gimbert I."/>
            <person name="Ruiz-Duenas F.J."/>
            <person name="Chevret D."/>
            <person name="Hainaut M."/>
            <person name="Lin J."/>
            <person name="Wang M."/>
            <person name="Pangilinan J."/>
            <person name="Lipzen A."/>
            <person name="Lesage-Meessen L."/>
            <person name="Navarro D."/>
            <person name="Riley R."/>
            <person name="Grigoriev I.V."/>
            <person name="Zhou S."/>
            <person name="Raouche S."/>
            <person name="Rosso M.N."/>
        </authorList>
    </citation>
    <scope>NUCLEOTIDE SEQUENCE [LARGE SCALE GENOMIC DNA]</scope>
    <source>
        <strain evidence="2 3">BRFM 1820</strain>
    </source>
</reference>
<dbReference type="Proteomes" id="UP000256964">
    <property type="component" value="Unassembled WGS sequence"/>
</dbReference>
<keyword evidence="3" id="KW-1185">Reference proteome</keyword>
<evidence type="ECO:0008006" key="4">
    <source>
        <dbReference type="Google" id="ProtNLM"/>
    </source>
</evidence>
<dbReference type="AlphaFoldDB" id="A0A371CZA7"/>
<feature type="compositionally biased region" description="Basic residues" evidence="1">
    <location>
        <begin position="23"/>
        <end position="33"/>
    </location>
</feature>
<sequence length="951" mass="108141">EPEIELRVQQHYDSLIAVTSTKKISRTKVHRKPHLQEKSALSKSPRHRYKNDGRPPDRVKDLLKWRKSTTAAKSKASKLKASKLKCPLVMRPTPDSESTEAGNWSPSVREHSSSPGPTVPRFGTAMPSSTYSVDEYKPLAWTGFDPESSDASSEEAKQPAASRRPKQVVPLSVQDMVPSYRWEQNSCWLDTSLEALWAVVSQDFSSSEDRFMQLLTGHKAPIYQLYTHLDQRRTLFQSADHSNYSVTVLSHRRDQFSKVLLDRSLGGRQSWIWGIVENGLTLDSVHFAPVPSYFVGYTATIRRCTGTTRPHYNHTLRSNMEYPFSLTESLQAEHGGKIRSWLAYLTNMTRPPDPLVTCHRNTEDYLNKSPDSELIKRCRGKATVLDVLVALPVMLPLEMVDNRWDYPNRLVLNPCRKKDEAALRPQVIYDLVAWVFCNPDAGPHFIMRRIHKAQGIRSTRVVEYDDCANQGFARIFSNSTVKTHLAGPDSSLKPALHSGYSSYAVLYHMRGGMTAQEVFYQHELALLRRHHDIEVSSGAVFDLPNVCLSLARNDVRILEDEERLWYPPPGRRKRLNVDYDTLSPAASVRLSPKSQLSIPRPSQEPPVAAAKQLPPQTLPKTPEHYSTPKELHESPHPVHRRCGVKGDGRLMTDGLNMVQCSICQKYSHFACQRNGRANKLPPRTDFICDSCSGRDVLPLYMFSDPRKREKPCHTSQRLRPLSEQLGPGKGALVHLGQFWYPLESAGNSPESRLWQVQYWRGNMYACDPPDPSQLIPEFDIVDELWQQRVKRREIRMEPGDRTQLTAHAVPVLEVLQVEASSEPAALRAAREKGVVPYVGNLDITTRAQIHNWFNRNVPEARPEDEEDLMKRAWAIQCNSGTCKVEDTSSETSEEDQLEEHPVDVDAECIKAFERCLFKFSPESRDAGFYQWGLDAGLHQDGWEPFNLLDSR</sequence>
<dbReference type="InterPro" id="IPR011011">
    <property type="entry name" value="Znf_FYVE_PHD"/>
</dbReference>
<feature type="non-terminal residue" evidence="2">
    <location>
        <position position="951"/>
    </location>
</feature>
<feature type="compositionally biased region" description="Polar residues" evidence="1">
    <location>
        <begin position="95"/>
        <end position="106"/>
    </location>
</feature>
<feature type="compositionally biased region" description="Basic and acidic residues" evidence="1">
    <location>
        <begin position="50"/>
        <end position="64"/>
    </location>
</feature>
<feature type="region of interest" description="Disordered" evidence="1">
    <location>
        <begin position="588"/>
        <end position="639"/>
    </location>
</feature>
<protein>
    <recommendedName>
        <fullName evidence="4">Zinc finger PHD-type domain-containing protein</fullName>
    </recommendedName>
</protein>
<dbReference type="OrthoDB" id="2801479at2759"/>
<feature type="region of interest" description="Disordered" evidence="1">
    <location>
        <begin position="23"/>
        <end position="126"/>
    </location>
</feature>
<dbReference type="SUPFAM" id="SSF57903">
    <property type="entry name" value="FYVE/PHD zinc finger"/>
    <property type="match status" value="1"/>
</dbReference>
<feature type="region of interest" description="Disordered" evidence="1">
    <location>
        <begin position="143"/>
        <end position="167"/>
    </location>
</feature>
<dbReference type="InterPro" id="IPR013083">
    <property type="entry name" value="Znf_RING/FYVE/PHD"/>
</dbReference>
<dbReference type="EMBL" id="KZ857436">
    <property type="protein sequence ID" value="RDX45605.1"/>
    <property type="molecule type" value="Genomic_DNA"/>
</dbReference>
<accession>A0A371CZA7</accession>
<name>A0A371CZA7_9APHY</name>
<evidence type="ECO:0000256" key="1">
    <source>
        <dbReference type="SAM" id="MobiDB-lite"/>
    </source>
</evidence>
<proteinExistence type="predicted"/>
<evidence type="ECO:0000313" key="2">
    <source>
        <dbReference type="EMBL" id="RDX45605.1"/>
    </source>
</evidence>
<organism evidence="2 3">
    <name type="scientific">Lentinus brumalis</name>
    <dbReference type="NCBI Taxonomy" id="2498619"/>
    <lineage>
        <taxon>Eukaryota</taxon>
        <taxon>Fungi</taxon>
        <taxon>Dikarya</taxon>
        <taxon>Basidiomycota</taxon>
        <taxon>Agaricomycotina</taxon>
        <taxon>Agaricomycetes</taxon>
        <taxon>Polyporales</taxon>
        <taxon>Polyporaceae</taxon>
        <taxon>Lentinus</taxon>
    </lineage>
</organism>
<feature type="compositionally biased region" description="Basic and acidic residues" evidence="1">
    <location>
        <begin position="621"/>
        <end position="636"/>
    </location>
</feature>
<dbReference type="STRING" id="139420.A0A371CZA7"/>
<dbReference type="Gene3D" id="3.30.40.10">
    <property type="entry name" value="Zinc/RING finger domain, C3HC4 (zinc finger)"/>
    <property type="match status" value="1"/>
</dbReference>
<gene>
    <name evidence="2" type="ORF">OH76DRAFT_1420759</name>
</gene>